<dbReference type="AlphaFoldDB" id="A0A645J9U8"/>
<dbReference type="PANTHER" id="PTHR43067:SF3">
    <property type="entry name" value="MALTOSE ABC TRANSPORTER, ATP-BINDING PROTEIN"/>
    <property type="match status" value="1"/>
</dbReference>
<dbReference type="SUPFAM" id="SSF52540">
    <property type="entry name" value="P-loop containing nucleoside triphosphate hydrolases"/>
    <property type="match status" value="1"/>
</dbReference>
<feature type="domain" description="Oligopeptide/dipeptide ABC transporter C-terminal" evidence="4">
    <location>
        <begin position="2"/>
        <end position="60"/>
    </location>
</feature>
<dbReference type="InterPro" id="IPR027417">
    <property type="entry name" value="P-loop_NTPase"/>
</dbReference>
<dbReference type="InterPro" id="IPR013563">
    <property type="entry name" value="Oligopep_ABC_C"/>
</dbReference>
<organism evidence="5">
    <name type="scientific">bioreactor metagenome</name>
    <dbReference type="NCBI Taxonomy" id="1076179"/>
    <lineage>
        <taxon>unclassified sequences</taxon>
        <taxon>metagenomes</taxon>
        <taxon>ecological metagenomes</taxon>
    </lineage>
</organism>
<dbReference type="GO" id="GO:0005524">
    <property type="term" value="F:ATP binding"/>
    <property type="evidence" value="ECO:0007669"/>
    <property type="project" value="UniProtKB-KW"/>
</dbReference>
<dbReference type="EMBL" id="VSSQ01135696">
    <property type="protein sequence ID" value="MPN60428.1"/>
    <property type="molecule type" value="Genomic_DNA"/>
</dbReference>
<dbReference type="PANTHER" id="PTHR43067">
    <property type="entry name" value="OLIGOPEPTIDE/DIPEPTIDE ABC TRANSPORTER, ATPASE SUBUNIT"/>
    <property type="match status" value="1"/>
</dbReference>
<dbReference type="Gene3D" id="3.40.50.300">
    <property type="entry name" value="P-loop containing nucleotide triphosphate hydrolases"/>
    <property type="match status" value="1"/>
</dbReference>
<keyword evidence="1" id="KW-0813">Transport</keyword>
<evidence type="ECO:0000259" key="4">
    <source>
        <dbReference type="Pfam" id="PF08352"/>
    </source>
</evidence>
<keyword evidence="3 5" id="KW-0067">ATP-binding</keyword>
<dbReference type="NCBIfam" id="TIGR01727">
    <property type="entry name" value="oligo_HPY"/>
    <property type="match status" value="1"/>
</dbReference>
<dbReference type="GO" id="GO:0015833">
    <property type="term" value="P:peptide transport"/>
    <property type="evidence" value="ECO:0007669"/>
    <property type="project" value="InterPro"/>
</dbReference>
<proteinExistence type="predicted"/>
<accession>A0A645J9U8</accession>
<sequence length="85" mass="9804">MQDIFNNPLHPYTKGLLGAIPRLDRDQEWLQVIKGSLPNLMELPQGCKFQARCECARPECSERRPERVEVEKGHEVACHVYSQGR</sequence>
<comment type="caution">
    <text evidence="5">The sequence shown here is derived from an EMBL/GenBank/DDBJ whole genome shotgun (WGS) entry which is preliminary data.</text>
</comment>
<name>A0A645J9U8_9ZZZZ</name>
<reference evidence="5" key="1">
    <citation type="submission" date="2019-08" db="EMBL/GenBank/DDBJ databases">
        <authorList>
            <person name="Kucharzyk K."/>
            <person name="Murdoch R.W."/>
            <person name="Higgins S."/>
            <person name="Loffler F."/>
        </authorList>
    </citation>
    <scope>NUCLEOTIDE SEQUENCE</scope>
</reference>
<evidence type="ECO:0000256" key="1">
    <source>
        <dbReference type="ARBA" id="ARBA00022448"/>
    </source>
</evidence>
<evidence type="ECO:0000256" key="2">
    <source>
        <dbReference type="ARBA" id="ARBA00022741"/>
    </source>
</evidence>
<protein>
    <submittedName>
        <fullName evidence="5">Oligopeptide transport ATP-binding protein OppD</fullName>
    </submittedName>
</protein>
<gene>
    <name evidence="5" type="primary">oppD_91</name>
    <name evidence="5" type="ORF">SDC9_208156</name>
</gene>
<keyword evidence="2" id="KW-0547">Nucleotide-binding</keyword>
<evidence type="ECO:0000313" key="5">
    <source>
        <dbReference type="EMBL" id="MPN60428.1"/>
    </source>
</evidence>
<evidence type="ECO:0000256" key="3">
    <source>
        <dbReference type="ARBA" id="ARBA00022840"/>
    </source>
</evidence>
<dbReference type="Pfam" id="PF08352">
    <property type="entry name" value="oligo_HPY"/>
    <property type="match status" value="1"/>
</dbReference>